<evidence type="ECO:0000313" key="3">
    <source>
        <dbReference type="Proteomes" id="UP000001194"/>
    </source>
</evidence>
<reference evidence="2 3" key="1">
    <citation type="journal article" date="2008" name="Nature">
        <title>The genome of Laccaria bicolor provides insights into mycorrhizal symbiosis.</title>
        <authorList>
            <person name="Martin F."/>
            <person name="Aerts A."/>
            <person name="Ahren D."/>
            <person name="Brun A."/>
            <person name="Danchin E.G.J."/>
            <person name="Duchaussoy F."/>
            <person name="Gibon J."/>
            <person name="Kohler A."/>
            <person name="Lindquist E."/>
            <person name="Pereda V."/>
            <person name="Salamov A."/>
            <person name="Shapiro H.J."/>
            <person name="Wuyts J."/>
            <person name="Blaudez D."/>
            <person name="Buee M."/>
            <person name="Brokstein P."/>
            <person name="Canbaeck B."/>
            <person name="Cohen D."/>
            <person name="Courty P.E."/>
            <person name="Coutinho P.M."/>
            <person name="Delaruelle C."/>
            <person name="Detter J.C."/>
            <person name="Deveau A."/>
            <person name="DiFazio S."/>
            <person name="Duplessis S."/>
            <person name="Fraissinet-Tachet L."/>
            <person name="Lucic E."/>
            <person name="Frey-Klett P."/>
            <person name="Fourrey C."/>
            <person name="Feussner I."/>
            <person name="Gay G."/>
            <person name="Grimwood J."/>
            <person name="Hoegger P.J."/>
            <person name="Jain P."/>
            <person name="Kilaru S."/>
            <person name="Labbe J."/>
            <person name="Lin Y.C."/>
            <person name="Legue V."/>
            <person name="Le Tacon F."/>
            <person name="Marmeisse R."/>
            <person name="Melayah D."/>
            <person name="Montanini B."/>
            <person name="Muratet M."/>
            <person name="Nehls U."/>
            <person name="Niculita-Hirzel H."/>
            <person name="Oudot-Le Secq M.P."/>
            <person name="Peter M."/>
            <person name="Quesneville H."/>
            <person name="Rajashekar B."/>
            <person name="Reich M."/>
            <person name="Rouhier N."/>
            <person name="Schmutz J."/>
            <person name="Yin T."/>
            <person name="Chalot M."/>
            <person name="Henrissat B."/>
            <person name="Kuees U."/>
            <person name="Lucas S."/>
            <person name="Van de Peer Y."/>
            <person name="Podila G.K."/>
            <person name="Polle A."/>
            <person name="Pukkila P.J."/>
            <person name="Richardson P.M."/>
            <person name="Rouze P."/>
            <person name="Sanders I.R."/>
            <person name="Stajich J.E."/>
            <person name="Tunlid A."/>
            <person name="Tuskan G."/>
            <person name="Grigoriev I.V."/>
        </authorList>
    </citation>
    <scope>NUCLEOTIDE SEQUENCE [LARGE SCALE GENOMIC DNA]</scope>
    <source>
        <strain evidence="3">S238N-H82 / ATCC MYA-4686</strain>
    </source>
</reference>
<sequence>MANNELQLNAAEWQEMLRRFPCASFWLRMHDHHPDIHPVLEQMAQHNRNLNGNPYTGLLAAPVQPAAPPGLPAAPPAVPGFAPQAMYPPGFPVFPGLYPNHGYYPPAQFQPRAHPSYYHDRPENLPAPATPRPATARQVENGVVTRLIVRLPTDLPWNDFFDRICANMDLIPANAVLGYKFSGDRISDPPNWLANAEDHVQAMAHATEKIKRARTREVVHFSHHVISVYIT</sequence>
<dbReference type="Proteomes" id="UP000001194">
    <property type="component" value="Unassembled WGS sequence"/>
</dbReference>
<dbReference type="OrthoDB" id="3055010at2759"/>
<organism evidence="3">
    <name type="scientific">Laccaria bicolor (strain S238N-H82 / ATCC MYA-4686)</name>
    <name type="common">Bicoloured deceiver</name>
    <name type="synonym">Laccaria laccata var. bicolor</name>
    <dbReference type="NCBI Taxonomy" id="486041"/>
    <lineage>
        <taxon>Eukaryota</taxon>
        <taxon>Fungi</taxon>
        <taxon>Dikarya</taxon>
        <taxon>Basidiomycota</taxon>
        <taxon>Agaricomycotina</taxon>
        <taxon>Agaricomycetes</taxon>
        <taxon>Agaricomycetidae</taxon>
        <taxon>Agaricales</taxon>
        <taxon>Agaricineae</taxon>
        <taxon>Hydnangiaceae</taxon>
        <taxon>Laccaria</taxon>
    </lineage>
</organism>
<accession>B0DDL8</accession>
<proteinExistence type="predicted"/>
<dbReference type="EMBL" id="DS547105">
    <property type="protein sequence ID" value="EDR07111.1"/>
    <property type="molecule type" value="Genomic_DNA"/>
</dbReference>
<dbReference type="InParanoid" id="B0DDL8"/>
<gene>
    <name evidence="2" type="ORF">LACBIDRAFT_328055</name>
</gene>
<dbReference type="STRING" id="486041.B0DDL8"/>
<evidence type="ECO:0000256" key="1">
    <source>
        <dbReference type="SAM" id="MobiDB-lite"/>
    </source>
</evidence>
<dbReference type="GeneID" id="6077696"/>
<evidence type="ECO:0000313" key="2">
    <source>
        <dbReference type="EMBL" id="EDR07111.1"/>
    </source>
</evidence>
<dbReference type="AlphaFoldDB" id="B0DDL8"/>
<dbReference type="KEGG" id="lbc:LACBIDRAFT_328055"/>
<name>B0DDL8_LACBS</name>
<feature type="region of interest" description="Disordered" evidence="1">
    <location>
        <begin position="114"/>
        <end position="133"/>
    </location>
</feature>
<dbReference type="RefSeq" id="XP_001882042.1">
    <property type="nucleotide sequence ID" value="XM_001882007.1"/>
</dbReference>
<dbReference type="HOGENOM" id="CLU_073123_0_0_1"/>
<protein>
    <submittedName>
        <fullName evidence="2">Predicted protein</fullName>
    </submittedName>
</protein>
<keyword evidence="3" id="KW-1185">Reference proteome</keyword>